<feature type="transmembrane region" description="Helical" evidence="11">
    <location>
        <begin position="522"/>
        <end position="543"/>
    </location>
</feature>
<evidence type="ECO:0000256" key="3">
    <source>
        <dbReference type="ARBA" id="ARBA00022448"/>
    </source>
</evidence>
<feature type="transmembrane region" description="Helical" evidence="11">
    <location>
        <begin position="161"/>
        <end position="180"/>
    </location>
</feature>
<keyword evidence="6 11" id="KW-0029">Amino-acid transport</keyword>
<dbReference type="GO" id="GO:0032974">
    <property type="term" value="P:amino acid transmembrane export from vacuole"/>
    <property type="evidence" value="ECO:0007669"/>
    <property type="project" value="InterPro"/>
</dbReference>
<feature type="transmembrane region" description="Helical" evidence="11">
    <location>
        <begin position="301"/>
        <end position="321"/>
    </location>
</feature>
<evidence type="ECO:0000256" key="5">
    <source>
        <dbReference type="ARBA" id="ARBA00022692"/>
    </source>
</evidence>
<evidence type="ECO:0000256" key="2">
    <source>
        <dbReference type="ARBA" id="ARBA00006978"/>
    </source>
</evidence>
<dbReference type="OrthoDB" id="42657at2759"/>
<keyword evidence="4 11" id="KW-0926">Vacuole</keyword>
<evidence type="ECO:0000313" key="14">
    <source>
        <dbReference type="Proteomes" id="UP000266188"/>
    </source>
</evidence>
<evidence type="ECO:0000256" key="4">
    <source>
        <dbReference type="ARBA" id="ARBA00022554"/>
    </source>
</evidence>
<comment type="similarity">
    <text evidence="2 11">Belongs to the ATG22 family.</text>
</comment>
<name>A0A3A2ZPZ3_9EURO</name>
<evidence type="ECO:0000256" key="1">
    <source>
        <dbReference type="ARBA" id="ARBA00004128"/>
    </source>
</evidence>
<sequence>MAGINPEPTPSSSNNNNDAPDHGKKDNTPKVEVTMAEQERIRSNLEEFERLFGVDEEAYDQPTTTRKELWSYYLYYNGDNGVGPGSYSQALFQWALNNAGWQPGTDHKPCTDSSACVVPWTGGTRSVSSVVLIANGLCFTFMTVIFVWLGSAADYGSFGRWLLLVLTVVCWALQYGMMSIKHPHQWPAAMGMYVVAYIAYGATLVFYAAVFPRLARYMPHVRKAREEDLRENKIDQHEYDMIESLERNHIRYLDITPISIQANAYFHSNVSTAHSNIGYLFTLLINLSVLLPLQGNQYANNLALCLTNSYWVVLGVWWFIFQQRRPGPKIPKGSSYATIGFKQIWLAIREVRALPQTFLYYVAYFLLADGLNTTGTLVNIIQNDYIEFSFLQLTYLGITQAVCSIASTFGFWYIQKYFKIRTKNMFLITNFFTVLIPFWGMIGLWTKTIGYHHRWEFYFYNVIFGLFQAPYYAYAQTMISELMPRGYDNMFFALFGITNRASSIIGPNVIQAIINDTQNNWMGFPFLFSICAAAMITIMFVDIEKGRDDSRKFVEKRKLARVAAESGLSRDAILKGVVDEGQFTKARGEADGRKSDGNLVEVT</sequence>
<dbReference type="PANTHER" id="PTHR23519">
    <property type="entry name" value="AUTOPHAGY-RELATED PROTEIN 22"/>
    <property type="match status" value="1"/>
</dbReference>
<evidence type="ECO:0000256" key="12">
    <source>
        <dbReference type="SAM" id="MobiDB-lite"/>
    </source>
</evidence>
<dbReference type="Gene3D" id="1.20.1250.20">
    <property type="entry name" value="MFS general substrate transporter like domains"/>
    <property type="match status" value="1"/>
</dbReference>
<keyword evidence="5 11" id="KW-0812">Transmembrane</keyword>
<feature type="transmembrane region" description="Helical" evidence="11">
    <location>
        <begin position="127"/>
        <end position="149"/>
    </location>
</feature>
<evidence type="ECO:0000256" key="8">
    <source>
        <dbReference type="ARBA" id="ARBA00023006"/>
    </source>
</evidence>
<evidence type="ECO:0000313" key="13">
    <source>
        <dbReference type="EMBL" id="RJE23527.1"/>
    </source>
</evidence>
<dbReference type="GO" id="GO:0005774">
    <property type="term" value="C:vacuolar membrane"/>
    <property type="evidence" value="ECO:0007669"/>
    <property type="project" value="UniProtKB-SubCell"/>
</dbReference>
<dbReference type="Proteomes" id="UP000266188">
    <property type="component" value="Unassembled WGS sequence"/>
</dbReference>
<keyword evidence="3 11" id="KW-0813">Transport</keyword>
<keyword evidence="7 11" id="KW-1133">Transmembrane helix</keyword>
<reference evidence="14" key="1">
    <citation type="submission" date="2017-02" db="EMBL/GenBank/DDBJ databases">
        <authorList>
            <person name="Tafer H."/>
            <person name="Lopandic K."/>
        </authorList>
    </citation>
    <scope>NUCLEOTIDE SEQUENCE [LARGE SCALE GENOMIC DNA]</scope>
    <source>
        <strain evidence="14">CBS 366.77</strain>
    </source>
</reference>
<feature type="transmembrane region" description="Helical" evidence="11">
    <location>
        <begin position="457"/>
        <end position="475"/>
    </location>
</feature>
<feature type="transmembrane region" description="Helical" evidence="11">
    <location>
        <begin position="277"/>
        <end position="295"/>
    </location>
</feature>
<feature type="transmembrane region" description="Helical" evidence="11">
    <location>
        <begin position="192"/>
        <end position="215"/>
    </location>
</feature>
<feature type="region of interest" description="Disordered" evidence="12">
    <location>
        <begin position="1"/>
        <end position="32"/>
    </location>
</feature>
<protein>
    <recommendedName>
        <fullName evidence="11">Autophagy-related protein</fullName>
    </recommendedName>
</protein>
<dbReference type="InterPro" id="IPR050495">
    <property type="entry name" value="ATG22/LtaA_families"/>
</dbReference>
<comment type="caution">
    <text evidence="13">The sequence shown here is derived from an EMBL/GenBank/DDBJ whole genome shotgun (WGS) entry which is preliminary data.</text>
</comment>
<organism evidence="13 14">
    <name type="scientific">Aspergillus sclerotialis</name>
    <dbReference type="NCBI Taxonomy" id="2070753"/>
    <lineage>
        <taxon>Eukaryota</taxon>
        <taxon>Fungi</taxon>
        <taxon>Dikarya</taxon>
        <taxon>Ascomycota</taxon>
        <taxon>Pezizomycotina</taxon>
        <taxon>Eurotiomycetes</taxon>
        <taxon>Eurotiomycetidae</taxon>
        <taxon>Eurotiales</taxon>
        <taxon>Aspergillaceae</taxon>
        <taxon>Aspergillus</taxon>
        <taxon>Aspergillus subgen. Polypaecilum</taxon>
    </lineage>
</organism>
<dbReference type="InterPro" id="IPR036259">
    <property type="entry name" value="MFS_trans_sf"/>
</dbReference>
<dbReference type="GO" id="GO:0006914">
    <property type="term" value="P:autophagy"/>
    <property type="evidence" value="ECO:0007669"/>
    <property type="project" value="UniProtKB-KW"/>
</dbReference>
<feature type="transmembrane region" description="Helical" evidence="11">
    <location>
        <begin position="487"/>
        <end position="510"/>
    </location>
</feature>
<keyword evidence="14" id="KW-1185">Reference proteome</keyword>
<dbReference type="InterPro" id="IPR024671">
    <property type="entry name" value="Atg22-like"/>
</dbReference>
<comment type="function">
    <text evidence="10 11">Vacuolar effluxer which mediate the efflux of amino acids resulting from autophagic degradation. The release of autophagic amino acids allows the maintenance of protein synthesis and viability during nitrogen starvation.</text>
</comment>
<evidence type="ECO:0000256" key="9">
    <source>
        <dbReference type="ARBA" id="ARBA00023136"/>
    </source>
</evidence>
<dbReference type="PANTHER" id="PTHR23519:SF4">
    <property type="entry name" value="AUTOPHAGY-RELATED PROTEIN"/>
    <property type="match status" value="1"/>
</dbReference>
<feature type="compositionally biased region" description="Basic and acidic residues" evidence="12">
    <location>
        <begin position="19"/>
        <end position="29"/>
    </location>
</feature>
<dbReference type="SUPFAM" id="SSF103473">
    <property type="entry name" value="MFS general substrate transporter"/>
    <property type="match status" value="1"/>
</dbReference>
<gene>
    <name evidence="13" type="ORF">PHISCL_04151</name>
</gene>
<accession>A0A3A2ZPZ3</accession>
<evidence type="ECO:0000256" key="6">
    <source>
        <dbReference type="ARBA" id="ARBA00022970"/>
    </source>
</evidence>
<feature type="transmembrane region" description="Helical" evidence="11">
    <location>
        <begin position="393"/>
        <end position="414"/>
    </location>
</feature>
<keyword evidence="8 11" id="KW-0072">Autophagy</keyword>
<evidence type="ECO:0000256" key="7">
    <source>
        <dbReference type="ARBA" id="ARBA00022989"/>
    </source>
</evidence>
<evidence type="ECO:0000256" key="11">
    <source>
        <dbReference type="RuleBase" id="RU363073"/>
    </source>
</evidence>
<evidence type="ECO:0000256" key="10">
    <source>
        <dbReference type="ARBA" id="ARBA00024801"/>
    </source>
</evidence>
<dbReference type="Pfam" id="PF11700">
    <property type="entry name" value="ATG22"/>
    <property type="match status" value="1"/>
</dbReference>
<dbReference type="CDD" id="cd17483">
    <property type="entry name" value="MFS_Atg22_like"/>
    <property type="match status" value="1"/>
</dbReference>
<keyword evidence="9 11" id="KW-0472">Membrane</keyword>
<dbReference type="AlphaFoldDB" id="A0A3A2ZPZ3"/>
<dbReference type="InterPro" id="IPR044738">
    <property type="entry name" value="Atg22"/>
</dbReference>
<dbReference type="EMBL" id="MVGC01000117">
    <property type="protein sequence ID" value="RJE23527.1"/>
    <property type="molecule type" value="Genomic_DNA"/>
</dbReference>
<feature type="transmembrane region" description="Helical" evidence="11">
    <location>
        <begin position="426"/>
        <end position="445"/>
    </location>
</feature>
<proteinExistence type="inferred from homology"/>
<comment type="subcellular location">
    <subcellularLocation>
        <location evidence="1 11">Vacuole membrane</location>
        <topology evidence="1 11">Multi-pass membrane protein</topology>
    </subcellularLocation>
</comment>
<dbReference type="STRING" id="2070753.A0A3A2ZPZ3"/>
<feature type="transmembrane region" description="Helical" evidence="11">
    <location>
        <begin position="358"/>
        <end position="381"/>
    </location>
</feature>